<dbReference type="HOGENOM" id="CLU_006033_1_2_1"/>
<gene>
    <name evidence="3" type="ORF">PFL1_06304</name>
</gene>
<feature type="region of interest" description="Disordered" evidence="1">
    <location>
        <begin position="1"/>
        <end position="60"/>
    </location>
</feature>
<feature type="compositionally biased region" description="Low complexity" evidence="1">
    <location>
        <begin position="1"/>
        <end position="14"/>
    </location>
</feature>
<dbReference type="InterPro" id="IPR036409">
    <property type="entry name" value="Aldolase_II/adducin_N_sf"/>
</dbReference>
<dbReference type="OrthoDB" id="3238794at2759"/>
<dbReference type="InterPro" id="IPR051017">
    <property type="entry name" value="Aldolase-II_Adducin_sf"/>
</dbReference>
<evidence type="ECO:0000313" key="4">
    <source>
        <dbReference type="Proteomes" id="UP000053664"/>
    </source>
</evidence>
<dbReference type="AlphaFoldDB" id="A0A061H683"/>
<protein>
    <recommendedName>
        <fullName evidence="2">Class II aldolase/adducin N-terminal domain-containing protein</fullName>
    </recommendedName>
</protein>
<dbReference type="GO" id="GO:0005856">
    <property type="term" value="C:cytoskeleton"/>
    <property type="evidence" value="ECO:0007669"/>
    <property type="project" value="TreeGrafter"/>
</dbReference>
<dbReference type="PANTHER" id="PTHR10672:SF39">
    <property type="entry name" value="CLASS II ALDOLASE_ADDUCIN N-TERMINAL DOMAIN-CONTAINING PROTEIN"/>
    <property type="match status" value="1"/>
</dbReference>
<dbReference type="eggNOG" id="KOG3699">
    <property type="taxonomic scope" value="Eukaryota"/>
</dbReference>
<dbReference type="RefSeq" id="XP_007882036.1">
    <property type="nucleotide sequence ID" value="XM_007883845.1"/>
</dbReference>
<name>A0A061H683_9BASI</name>
<accession>A0A061H683</accession>
<dbReference type="GeneID" id="19320382"/>
<evidence type="ECO:0000259" key="2">
    <source>
        <dbReference type="SMART" id="SM01007"/>
    </source>
</evidence>
<proteinExistence type="predicted"/>
<dbReference type="KEGG" id="pfp:PFL1_06304"/>
<dbReference type="NCBIfam" id="NF004855">
    <property type="entry name" value="PRK06208.1"/>
    <property type="match status" value="1"/>
</dbReference>
<dbReference type="Proteomes" id="UP000053664">
    <property type="component" value="Unassembled WGS sequence"/>
</dbReference>
<dbReference type="SUPFAM" id="SSF53639">
    <property type="entry name" value="AraD/HMP-PK domain-like"/>
    <property type="match status" value="1"/>
</dbReference>
<reference evidence="3 4" key="1">
    <citation type="journal article" date="2013" name="Plant Cell">
        <title>The transition from a phytopathogenic smut ancestor to an anamorphic biocontrol agent deciphered by comparative whole-genome analysis.</title>
        <authorList>
            <person name="Lefebvre F."/>
            <person name="Joly D.L."/>
            <person name="Labbe C."/>
            <person name="Teichmann B."/>
            <person name="Linning R."/>
            <person name="Belzile F."/>
            <person name="Bakkeren G."/>
            <person name="Belanger R.R."/>
        </authorList>
    </citation>
    <scope>NUCLEOTIDE SEQUENCE [LARGE SCALE GENOMIC DNA]</scope>
    <source>
        <strain evidence="3 4">PF-1</strain>
    </source>
</reference>
<dbReference type="PANTHER" id="PTHR10672">
    <property type="entry name" value="ADDUCIN"/>
    <property type="match status" value="1"/>
</dbReference>
<dbReference type="Pfam" id="PF00596">
    <property type="entry name" value="Aldolase_II"/>
    <property type="match status" value="1"/>
</dbReference>
<feature type="domain" description="Class II aldolase/adducin N-terminal" evidence="2">
    <location>
        <begin position="70"/>
        <end position="255"/>
    </location>
</feature>
<evidence type="ECO:0000313" key="3">
    <source>
        <dbReference type="EMBL" id="EPQ26096.1"/>
    </source>
</evidence>
<dbReference type="Gene3D" id="3.40.225.10">
    <property type="entry name" value="Class II aldolase/adducin N-terminal domain"/>
    <property type="match status" value="1"/>
</dbReference>
<dbReference type="EMBL" id="KE361647">
    <property type="protein sequence ID" value="EPQ26096.1"/>
    <property type="molecule type" value="Genomic_DNA"/>
</dbReference>
<dbReference type="SMART" id="SM01007">
    <property type="entry name" value="Aldolase_II"/>
    <property type="match status" value="1"/>
</dbReference>
<sequence>MTPPTATETATGATNFTLQGTPAPVPVEVDPSNPSKPAAKKEVQKGAPKFKFPKPPTYESLEAEREGRKERLTKAFRVFGMLGFDEGVAGHLTFRDPILKDHFWVNPFGVPFRFMTVQDLLLIGPTGDIVMGGRPERMLYNQAAFAIHHAIHTARPDLDAACHSHSMYGKAFATLGRNIEITTQDSCAFYNSCQLYENFGGVVLADEEGNNIANALGKTNKALILQNHGILTAGTSIEAAVGWFIMLERHCQVMLLSDAAAAGRGTKPIVIGDDEAAFTHKQVGSDAAGAFQASPYFQTIEQLDKGAWLQ</sequence>
<dbReference type="GO" id="GO:0051015">
    <property type="term" value="F:actin filament binding"/>
    <property type="evidence" value="ECO:0007669"/>
    <property type="project" value="TreeGrafter"/>
</dbReference>
<dbReference type="FunFam" id="3.40.225.10:FF:000009">
    <property type="entry name" value="Class II aldolase/adducin N-terminal"/>
    <property type="match status" value="1"/>
</dbReference>
<evidence type="ECO:0000256" key="1">
    <source>
        <dbReference type="SAM" id="MobiDB-lite"/>
    </source>
</evidence>
<dbReference type="InterPro" id="IPR001303">
    <property type="entry name" value="Aldolase_II/adducin_N"/>
</dbReference>
<organism evidence="3 4">
    <name type="scientific">Pseudozyma flocculosa PF-1</name>
    <dbReference type="NCBI Taxonomy" id="1277687"/>
    <lineage>
        <taxon>Eukaryota</taxon>
        <taxon>Fungi</taxon>
        <taxon>Dikarya</taxon>
        <taxon>Basidiomycota</taxon>
        <taxon>Ustilaginomycotina</taxon>
        <taxon>Ustilaginomycetes</taxon>
        <taxon>Ustilaginales</taxon>
        <taxon>Ustilaginaceae</taxon>
        <taxon>Pseudozyma</taxon>
    </lineage>
</organism>